<proteinExistence type="predicted"/>
<evidence type="ECO:0000256" key="1">
    <source>
        <dbReference type="ARBA" id="ARBA00022723"/>
    </source>
</evidence>
<dbReference type="PROSITE" id="PS00198">
    <property type="entry name" value="4FE4S_FER_1"/>
    <property type="match status" value="1"/>
</dbReference>
<dbReference type="EMBL" id="CP051672">
    <property type="protein sequence ID" value="QJE28158.1"/>
    <property type="molecule type" value="Genomic_DNA"/>
</dbReference>
<protein>
    <submittedName>
        <fullName evidence="5">4Fe-4S dicluster domain-containing protein</fullName>
    </submittedName>
</protein>
<gene>
    <name evidence="5" type="ORF">HHO38_07325</name>
</gene>
<evidence type="ECO:0000313" key="5">
    <source>
        <dbReference type="EMBL" id="QJE28158.1"/>
    </source>
</evidence>
<feature type="domain" description="4Fe-4S ferredoxin-type" evidence="4">
    <location>
        <begin position="36"/>
        <end position="65"/>
    </location>
</feature>
<dbReference type="InterPro" id="IPR017896">
    <property type="entry name" value="4Fe4S_Fe-S-bd"/>
</dbReference>
<dbReference type="SUPFAM" id="SSF54862">
    <property type="entry name" value="4Fe-4S ferredoxins"/>
    <property type="match status" value="1"/>
</dbReference>
<dbReference type="InterPro" id="IPR007525">
    <property type="entry name" value="FrhB_FdhB_C"/>
</dbReference>
<evidence type="ECO:0000256" key="2">
    <source>
        <dbReference type="ARBA" id="ARBA00023004"/>
    </source>
</evidence>
<sequence length="379" mass="42873">MNNISVLKDCYGCGVCVVACPLNIIELRENKDGFYSPVIINPEKCVECHRCLDVCAFNHDKLAHQPSSEGTSCYGSWSLNPEVRATSTSGGLGFEIARHMILKGYQAIVVRYNTVKHRAEHYAASTVSELMASKGSKYIPSYTADGFSAINKRGKYVIVGLPCQADSIRRYMQKLGIERDCLIVDLLCHGTPSRKSWVRYLSSIESKTGRVLNVDFRYKGDGWHKSSCSRVEGEKEFVVDRENNPFYRIFFSDMCLNKCCHYSCKYKLLNSSADIRIGDFWGKTYERNEEGVNAVAAFTEKGHQVLKELREKGICYFEARSVEEFISAQMPDCAPRSLWRPILLWCVCTGVDLKKVAVLAKVSRILNNPMIIWNKIKGK</sequence>
<keyword evidence="3" id="KW-0411">Iron-sulfur</keyword>
<dbReference type="PANTHER" id="PTHR43193">
    <property type="match status" value="1"/>
</dbReference>
<dbReference type="PROSITE" id="PS51379">
    <property type="entry name" value="4FE4S_FER_2"/>
    <property type="match status" value="2"/>
</dbReference>
<dbReference type="Proteomes" id="UP000501982">
    <property type="component" value="Chromosome"/>
</dbReference>
<dbReference type="GO" id="GO:0051536">
    <property type="term" value="F:iron-sulfur cluster binding"/>
    <property type="evidence" value="ECO:0007669"/>
    <property type="project" value="UniProtKB-KW"/>
</dbReference>
<keyword evidence="2" id="KW-0408">Iron</keyword>
<name>A0A7L5E9N8_PARDI</name>
<dbReference type="GO" id="GO:0046872">
    <property type="term" value="F:metal ion binding"/>
    <property type="evidence" value="ECO:0007669"/>
    <property type="project" value="UniProtKB-KW"/>
</dbReference>
<feature type="domain" description="4Fe-4S ferredoxin-type" evidence="4">
    <location>
        <begin position="2"/>
        <end position="30"/>
    </location>
</feature>
<accession>A0A7L5E9N8</accession>
<dbReference type="Gene3D" id="3.30.70.20">
    <property type="match status" value="1"/>
</dbReference>
<evidence type="ECO:0000313" key="6">
    <source>
        <dbReference type="Proteomes" id="UP000501982"/>
    </source>
</evidence>
<reference evidence="5 6" key="1">
    <citation type="submission" date="2020-04" db="EMBL/GenBank/DDBJ databases">
        <title>Complete Genomes and Methylome analysis of CBBP consortium that reverse antibiotic-induced susceptibility to vancomycin-resistant Enterococcus faecium infection.</title>
        <authorList>
            <person name="Fomenkov A."/>
            <person name="Zhang Z."/>
            <person name="Pamer E."/>
            <person name="Roberts R.J."/>
        </authorList>
    </citation>
    <scope>NUCLEOTIDE SEQUENCE [LARGE SCALE GENOMIC DNA]</scope>
    <source>
        <strain evidence="6">CBBP</strain>
    </source>
</reference>
<dbReference type="InterPro" id="IPR052977">
    <property type="entry name" value="Polyferredoxin-like_ET"/>
</dbReference>
<evidence type="ECO:0000259" key="4">
    <source>
        <dbReference type="PROSITE" id="PS51379"/>
    </source>
</evidence>
<dbReference type="Pfam" id="PF12838">
    <property type="entry name" value="Fer4_7"/>
    <property type="match status" value="1"/>
</dbReference>
<evidence type="ECO:0000256" key="3">
    <source>
        <dbReference type="ARBA" id="ARBA00023014"/>
    </source>
</evidence>
<dbReference type="AlphaFoldDB" id="A0A7L5E9N8"/>
<dbReference type="PANTHER" id="PTHR43193:SF2">
    <property type="entry name" value="POLYFERREDOXIN PROTEIN FWDF"/>
    <property type="match status" value="1"/>
</dbReference>
<keyword evidence="1" id="KW-0479">Metal-binding</keyword>
<organism evidence="5 6">
    <name type="scientific">Parabacteroides distasonis</name>
    <dbReference type="NCBI Taxonomy" id="823"/>
    <lineage>
        <taxon>Bacteria</taxon>
        <taxon>Pseudomonadati</taxon>
        <taxon>Bacteroidota</taxon>
        <taxon>Bacteroidia</taxon>
        <taxon>Bacteroidales</taxon>
        <taxon>Tannerellaceae</taxon>
        <taxon>Parabacteroides</taxon>
    </lineage>
</organism>
<dbReference type="InterPro" id="IPR017900">
    <property type="entry name" value="4Fe4S_Fe_S_CS"/>
</dbReference>
<dbReference type="RefSeq" id="WP_170105442.1">
    <property type="nucleotide sequence ID" value="NZ_CP051672.1"/>
</dbReference>
<dbReference type="Pfam" id="PF04432">
    <property type="entry name" value="FrhB_FdhB_C"/>
    <property type="match status" value="1"/>
</dbReference>